<evidence type="ECO:0000259" key="1">
    <source>
        <dbReference type="PROSITE" id="PS50097"/>
    </source>
</evidence>
<dbReference type="PROSITE" id="PS50097">
    <property type="entry name" value="BTB"/>
    <property type="match status" value="1"/>
</dbReference>
<gene>
    <name evidence="2" type="ORF">D9619_010177</name>
</gene>
<dbReference type="InterPro" id="IPR000210">
    <property type="entry name" value="BTB/POZ_dom"/>
</dbReference>
<evidence type="ECO:0000313" key="3">
    <source>
        <dbReference type="Proteomes" id="UP000567179"/>
    </source>
</evidence>
<dbReference type="OrthoDB" id="3044562at2759"/>
<protein>
    <recommendedName>
        <fullName evidence="1">BTB domain-containing protein</fullName>
    </recommendedName>
</protein>
<proteinExistence type="predicted"/>
<dbReference type="EMBL" id="JAACJJ010000058">
    <property type="protein sequence ID" value="KAF5310258.1"/>
    <property type="molecule type" value="Genomic_DNA"/>
</dbReference>
<organism evidence="2 3">
    <name type="scientific">Psilocybe cf. subviscida</name>
    <dbReference type="NCBI Taxonomy" id="2480587"/>
    <lineage>
        <taxon>Eukaryota</taxon>
        <taxon>Fungi</taxon>
        <taxon>Dikarya</taxon>
        <taxon>Basidiomycota</taxon>
        <taxon>Agaricomycotina</taxon>
        <taxon>Agaricomycetes</taxon>
        <taxon>Agaricomycetidae</taxon>
        <taxon>Agaricales</taxon>
        <taxon>Agaricineae</taxon>
        <taxon>Strophariaceae</taxon>
        <taxon>Psilocybe</taxon>
    </lineage>
</organism>
<evidence type="ECO:0000313" key="2">
    <source>
        <dbReference type="EMBL" id="KAF5310258.1"/>
    </source>
</evidence>
<dbReference type="AlphaFoldDB" id="A0A8H5ESB5"/>
<sequence length="352" mass="40090">MEDMYTIATEAPASKKSRASTEHTIELVADALRPPLQESQILWLADGNLFLRSQGFMFRIHESILKMHSTVFADELALPPPDSQYMVVQRVLADGFPVALVDVTDSHLDWRILLGVLYNTSLIYHAGTNVTPVDTMLAMLRLGQKYNFERFKNEALQQLKDMYPRSLKDLDMILDSEPDSRLDMLGRTPSGQEFKVLNGILELRINTVLPMAYFFCLRARPMVDILSRRDSPDEPEYLSTESVNALVLGKEEILTKYATRNFSWFHTGRTSGDCDSTRACKKRINFVRKRLLETMETAIDRLLDPPGDLVSDVLCKECAEEAIVAYNKSRQDVLDILPTLFGLPVWDELTDF</sequence>
<comment type="caution">
    <text evidence="2">The sequence shown here is derived from an EMBL/GenBank/DDBJ whole genome shotgun (WGS) entry which is preliminary data.</text>
</comment>
<feature type="domain" description="BTB" evidence="1">
    <location>
        <begin position="45"/>
        <end position="126"/>
    </location>
</feature>
<reference evidence="2 3" key="1">
    <citation type="journal article" date="2020" name="ISME J.">
        <title>Uncovering the hidden diversity of litter-decomposition mechanisms in mushroom-forming fungi.</title>
        <authorList>
            <person name="Floudas D."/>
            <person name="Bentzer J."/>
            <person name="Ahren D."/>
            <person name="Johansson T."/>
            <person name="Persson P."/>
            <person name="Tunlid A."/>
        </authorList>
    </citation>
    <scope>NUCLEOTIDE SEQUENCE [LARGE SCALE GENOMIC DNA]</scope>
    <source>
        <strain evidence="2 3">CBS 101986</strain>
    </source>
</reference>
<keyword evidence="3" id="KW-1185">Reference proteome</keyword>
<accession>A0A8H5ESB5</accession>
<name>A0A8H5ESB5_9AGAR</name>
<dbReference type="Proteomes" id="UP000567179">
    <property type="component" value="Unassembled WGS sequence"/>
</dbReference>